<feature type="domain" description="Penicillin-binding protein dimerisation" evidence="16">
    <location>
        <begin position="53"/>
        <end position="221"/>
    </location>
</feature>
<sequence length="660" mass="73837">MERKIIEKKTRLLLFIVCIIFSVLVGRLAYMQLIESQRFETLAKQNHMRINPIIAPRGEIYDRRGVKIVGNQPVYTVSLVYLGLKDTEQVVDRVAEILGMEPQDVMDKLMAQQLRLFQPVRLASNVPLETVTILEEQRLDLPGVVIDVEPVRYYPHGSMLSHVLGYVQEIKEKQFQEHQEDGYRLGDMYGQDGLENAFEPFLRGINGARQVEVDAQARPVRDLGVREPVPGNNLHLTIDAELQKTAEEALERQVLFMRKNGYESKGGATVAIDVRTGAIRAMASYPTYEPSIWIDGLSQQQWDDLQKSGALPNRVLQLYPPASTFKMVLAVAGVDSGKVDPKWSIQDPGHYVFGNRTFNDWLPSGHGRVDMRKAISESCNTYFWTIGHRMLGIETIGKYARMFGFGERTGIEIPGEPAGNVPTPEYKYKRNKAYLEAVYGPKFEAIEEKYKPLLAGATDPDEIKKLENAKQKELRVVQNQYDQYKWDLDWQVYDTLNTSVGQGYNEYTPLQLAVYTAAIANGGTRWKPYLVEKVSSPDGQVIEQYRPTKVADVDVKHEAILVAQEGMHMVTTVGTASGIFRGFPIDVAGKTGTGEVFGRDNHAVFVAYAPFDKPELAVATVIDYGAKGGAASGPVAKDIISKYFNLGIEGTPPTTAYSPE</sequence>
<evidence type="ECO:0000256" key="1">
    <source>
        <dbReference type="ARBA" id="ARBA00004167"/>
    </source>
</evidence>
<keyword evidence="13" id="KW-0961">Cell wall biogenesis/degradation</keyword>
<dbReference type="GO" id="GO:0005886">
    <property type="term" value="C:plasma membrane"/>
    <property type="evidence" value="ECO:0007669"/>
    <property type="project" value="UniProtKB-SubCell"/>
</dbReference>
<comment type="caution">
    <text evidence="17">The sequence shown here is derived from an EMBL/GenBank/DDBJ whole genome shotgun (WGS) entry which is preliminary data.</text>
</comment>
<dbReference type="Pfam" id="PF00905">
    <property type="entry name" value="Transpeptidase"/>
    <property type="match status" value="1"/>
</dbReference>
<dbReference type="PANTHER" id="PTHR30627:SF2">
    <property type="entry name" value="PEPTIDOGLYCAN D,D-TRANSPEPTIDASE MRDA"/>
    <property type="match status" value="1"/>
</dbReference>
<dbReference type="GO" id="GO:0008658">
    <property type="term" value="F:penicillin binding"/>
    <property type="evidence" value="ECO:0007669"/>
    <property type="project" value="InterPro"/>
</dbReference>
<dbReference type="Pfam" id="PF03717">
    <property type="entry name" value="PBP_dimer"/>
    <property type="match status" value="1"/>
</dbReference>
<dbReference type="Proteomes" id="UP001172911">
    <property type="component" value="Unassembled WGS sequence"/>
</dbReference>
<dbReference type="GO" id="GO:0009252">
    <property type="term" value="P:peptidoglycan biosynthetic process"/>
    <property type="evidence" value="ECO:0007669"/>
    <property type="project" value="UniProtKB-KW"/>
</dbReference>
<comment type="subcellular location">
    <subcellularLocation>
        <location evidence="2">Cell membrane</location>
    </subcellularLocation>
    <subcellularLocation>
        <location evidence="1">Membrane</location>
        <topology evidence="1">Single-pass membrane protein</topology>
    </subcellularLocation>
</comment>
<evidence type="ECO:0000256" key="8">
    <source>
        <dbReference type="ARBA" id="ARBA00022801"/>
    </source>
</evidence>
<evidence type="ECO:0000313" key="18">
    <source>
        <dbReference type="Proteomes" id="UP001172911"/>
    </source>
</evidence>
<dbReference type="EMBL" id="JARPTC010000004">
    <property type="protein sequence ID" value="MDO7786255.1"/>
    <property type="molecule type" value="Genomic_DNA"/>
</dbReference>
<dbReference type="InterPro" id="IPR012338">
    <property type="entry name" value="Beta-lactam/transpept-like"/>
</dbReference>
<evidence type="ECO:0000256" key="9">
    <source>
        <dbReference type="ARBA" id="ARBA00022960"/>
    </source>
</evidence>
<evidence type="ECO:0000256" key="3">
    <source>
        <dbReference type="ARBA" id="ARBA00007171"/>
    </source>
</evidence>
<dbReference type="InterPro" id="IPR005311">
    <property type="entry name" value="PBP_dimer"/>
</dbReference>
<accession>A0AAW7ZBT7</accession>
<keyword evidence="18" id="KW-1185">Reference proteome</keyword>
<dbReference type="EC" id="3.4.16.4" evidence="17"/>
<dbReference type="Gene3D" id="3.40.710.10">
    <property type="entry name" value="DD-peptidase/beta-lactamase superfamily"/>
    <property type="match status" value="1"/>
</dbReference>
<keyword evidence="8 17" id="KW-0378">Hydrolase</keyword>
<evidence type="ECO:0000256" key="10">
    <source>
        <dbReference type="ARBA" id="ARBA00022984"/>
    </source>
</evidence>
<proteinExistence type="inferred from homology"/>
<evidence type="ECO:0000256" key="4">
    <source>
        <dbReference type="ARBA" id="ARBA00022475"/>
    </source>
</evidence>
<evidence type="ECO:0000256" key="2">
    <source>
        <dbReference type="ARBA" id="ARBA00004236"/>
    </source>
</evidence>
<keyword evidence="17" id="KW-0121">Carboxypeptidase</keyword>
<dbReference type="PANTHER" id="PTHR30627">
    <property type="entry name" value="PEPTIDOGLYCAN D,D-TRANSPEPTIDASE"/>
    <property type="match status" value="1"/>
</dbReference>
<gene>
    <name evidence="17" type="primary">mrdA</name>
    <name evidence="17" type="ORF">P6N53_03335</name>
</gene>
<evidence type="ECO:0000256" key="5">
    <source>
        <dbReference type="ARBA" id="ARBA00022519"/>
    </source>
</evidence>
<dbReference type="InterPro" id="IPR017790">
    <property type="entry name" value="Penicillin-binding_protein_2"/>
</dbReference>
<dbReference type="SUPFAM" id="SSF56519">
    <property type="entry name" value="Penicillin binding protein dimerisation domain"/>
    <property type="match status" value="1"/>
</dbReference>
<evidence type="ECO:0000259" key="16">
    <source>
        <dbReference type="Pfam" id="PF03717"/>
    </source>
</evidence>
<dbReference type="SUPFAM" id="SSF56601">
    <property type="entry name" value="beta-lactamase/transpeptidase-like"/>
    <property type="match status" value="1"/>
</dbReference>
<keyword evidence="9" id="KW-0133">Cell shape</keyword>
<evidence type="ECO:0000256" key="14">
    <source>
        <dbReference type="SAM" id="Phobius"/>
    </source>
</evidence>
<comment type="similarity">
    <text evidence="3">Belongs to the transpeptidase family.</text>
</comment>
<keyword evidence="10" id="KW-0573">Peptidoglycan synthesis</keyword>
<dbReference type="InterPro" id="IPR001460">
    <property type="entry name" value="PCN-bd_Tpept"/>
</dbReference>
<evidence type="ECO:0000256" key="7">
    <source>
        <dbReference type="ARBA" id="ARBA00022692"/>
    </source>
</evidence>
<evidence type="ECO:0000256" key="6">
    <source>
        <dbReference type="ARBA" id="ARBA00022670"/>
    </source>
</evidence>
<dbReference type="GO" id="GO:0006508">
    <property type="term" value="P:proteolysis"/>
    <property type="evidence" value="ECO:0007669"/>
    <property type="project" value="UniProtKB-KW"/>
</dbReference>
<keyword evidence="12 14" id="KW-0472">Membrane</keyword>
<dbReference type="GO" id="GO:0009002">
    <property type="term" value="F:serine-type D-Ala-D-Ala carboxypeptidase activity"/>
    <property type="evidence" value="ECO:0007669"/>
    <property type="project" value="UniProtKB-EC"/>
</dbReference>
<evidence type="ECO:0000256" key="12">
    <source>
        <dbReference type="ARBA" id="ARBA00023136"/>
    </source>
</evidence>
<dbReference type="GO" id="GO:0071555">
    <property type="term" value="P:cell wall organization"/>
    <property type="evidence" value="ECO:0007669"/>
    <property type="project" value="UniProtKB-KW"/>
</dbReference>
<reference evidence="17" key="1">
    <citation type="journal article" date="2023" name="J. Hazard. Mater.">
        <title>Anaerobic biodegradation of pyrene and benzo[a]pyrene by a new sulfate-reducing Desulforamulus aquiferis strain DSA.</title>
        <authorList>
            <person name="Zhang Z."/>
            <person name="Sun J."/>
            <person name="Gong X."/>
            <person name="Wang C."/>
            <person name="Wang H."/>
        </authorList>
    </citation>
    <scope>NUCLEOTIDE SEQUENCE</scope>
    <source>
        <strain evidence="17">DSA</strain>
    </source>
</reference>
<dbReference type="NCBIfam" id="TIGR03423">
    <property type="entry name" value="pbp2_mrdA"/>
    <property type="match status" value="1"/>
</dbReference>
<feature type="domain" description="Penicillin-binding protein transpeptidase" evidence="15">
    <location>
        <begin position="267"/>
        <end position="640"/>
    </location>
</feature>
<dbReference type="Gene3D" id="3.90.1310.10">
    <property type="entry name" value="Penicillin-binding protein 2a (Domain 2)"/>
    <property type="match status" value="1"/>
</dbReference>
<dbReference type="GO" id="GO:0008360">
    <property type="term" value="P:regulation of cell shape"/>
    <property type="evidence" value="ECO:0007669"/>
    <property type="project" value="UniProtKB-KW"/>
</dbReference>
<evidence type="ECO:0000259" key="15">
    <source>
        <dbReference type="Pfam" id="PF00905"/>
    </source>
</evidence>
<reference evidence="17" key="2">
    <citation type="submission" date="2023-03" db="EMBL/GenBank/DDBJ databases">
        <authorList>
            <person name="Zhang Z."/>
        </authorList>
    </citation>
    <scope>NUCLEOTIDE SEQUENCE</scope>
    <source>
        <strain evidence="17">DSA</strain>
    </source>
</reference>
<keyword evidence="5" id="KW-0997">Cell inner membrane</keyword>
<name>A0AAW7ZBT7_9FIRM</name>
<dbReference type="InterPro" id="IPR050515">
    <property type="entry name" value="Beta-lactam/transpept"/>
</dbReference>
<keyword evidence="6" id="KW-0645">Protease</keyword>
<dbReference type="GO" id="GO:0071972">
    <property type="term" value="F:peptidoglycan L,D-transpeptidase activity"/>
    <property type="evidence" value="ECO:0007669"/>
    <property type="project" value="TreeGrafter"/>
</dbReference>
<evidence type="ECO:0000256" key="13">
    <source>
        <dbReference type="ARBA" id="ARBA00023316"/>
    </source>
</evidence>
<evidence type="ECO:0000256" key="11">
    <source>
        <dbReference type="ARBA" id="ARBA00022989"/>
    </source>
</evidence>
<dbReference type="RefSeq" id="WP_304541174.1">
    <property type="nucleotide sequence ID" value="NZ_JARPTC010000004.1"/>
</dbReference>
<evidence type="ECO:0000313" key="17">
    <source>
        <dbReference type="EMBL" id="MDO7786255.1"/>
    </source>
</evidence>
<keyword evidence="4" id="KW-1003">Cell membrane</keyword>
<feature type="transmembrane region" description="Helical" evidence="14">
    <location>
        <begin position="12"/>
        <end position="30"/>
    </location>
</feature>
<keyword evidence="11 14" id="KW-1133">Transmembrane helix</keyword>
<dbReference type="AlphaFoldDB" id="A0AAW7ZBT7"/>
<organism evidence="17 18">
    <name type="scientific">Desulforamulus aquiferis</name>
    <dbReference type="NCBI Taxonomy" id="1397668"/>
    <lineage>
        <taxon>Bacteria</taxon>
        <taxon>Bacillati</taxon>
        <taxon>Bacillota</taxon>
        <taxon>Clostridia</taxon>
        <taxon>Eubacteriales</taxon>
        <taxon>Peptococcaceae</taxon>
        <taxon>Desulforamulus</taxon>
    </lineage>
</organism>
<keyword evidence="7 14" id="KW-0812">Transmembrane</keyword>
<dbReference type="InterPro" id="IPR036138">
    <property type="entry name" value="PBP_dimer_sf"/>
</dbReference>
<protein>
    <submittedName>
        <fullName evidence="17">Penicillin-binding protein 2</fullName>
        <ecNumber evidence="17">3.4.16.4</ecNumber>
    </submittedName>
</protein>